<sequence length="56" mass="6311">MTDNAVLRLRQFRLDRSTRPFLARGCRVARCQGCLLPQKTAFAIPLRRSRPPAASA</sequence>
<dbReference type="EMBL" id="LR134117">
    <property type="protein sequence ID" value="VDZ58863.1"/>
    <property type="molecule type" value="Genomic_DNA"/>
</dbReference>
<protein>
    <submittedName>
        <fullName evidence="1">Uncharacterized conserved protein</fullName>
    </submittedName>
</protein>
<gene>
    <name evidence="1" type="ORF">NCTC11214_02907</name>
</gene>
<organism evidence="1 2">
    <name type="scientific">Serratia odorifera</name>
    <dbReference type="NCBI Taxonomy" id="618"/>
    <lineage>
        <taxon>Bacteria</taxon>
        <taxon>Pseudomonadati</taxon>
        <taxon>Pseudomonadota</taxon>
        <taxon>Gammaproteobacteria</taxon>
        <taxon>Enterobacterales</taxon>
        <taxon>Yersiniaceae</taxon>
        <taxon>Serratia</taxon>
    </lineage>
</organism>
<dbReference type="AlphaFoldDB" id="A0A447KT00"/>
<name>A0A447KT00_SEROD</name>
<proteinExistence type="predicted"/>
<evidence type="ECO:0000313" key="1">
    <source>
        <dbReference type="EMBL" id="VDZ58863.1"/>
    </source>
</evidence>
<accession>A0A447KT00</accession>
<evidence type="ECO:0000313" key="2">
    <source>
        <dbReference type="Proteomes" id="UP000281391"/>
    </source>
</evidence>
<reference evidence="1 2" key="1">
    <citation type="submission" date="2018-12" db="EMBL/GenBank/DDBJ databases">
        <authorList>
            <consortium name="Pathogen Informatics"/>
        </authorList>
    </citation>
    <scope>NUCLEOTIDE SEQUENCE [LARGE SCALE GENOMIC DNA]</scope>
    <source>
        <strain evidence="1 2">NCTC11214</strain>
    </source>
</reference>
<dbReference type="Proteomes" id="UP000281391">
    <property type="component" value="Chromosome"/>
</dbReference>
<dbReference type="KEGG" id="sof:NCTC11214_02907"/>